<dbReference type="InterPro" id="IPR023213">
    <property type="entry name" value="CAT-like_dom_sf"/>
</dbReference>
<dbReference type="Gene3D" id="3.30.559.10">
    <property type="entry name" value="Chloramphenicol acetyltransferase-like domain"/>
    <property type="match status" value="1"/>
</dbReference>
<dbReference type="Gene3D" id="3.30.559.30">
    <property type="entry name" value="Nonribosomal peptide synthetase, condensation domain"/>
    <property type="match status" value="1"/>
</dbReference>
<dbReference type="Pfam" id="PF00550">
    <property type="entry name" value="PP-binding"/>
    <property type="match status" value="1"/>
</dbReference>
<dbReference type="GO" id="GO:0008610">
    <property type="term" value="P:lipid biosynthetic process"/>
    <property type="evidence" value="ECO:0007669"/>
    <property type="project" value="UniProtKB-ARBA"/>
</dbReference>
<dbReference type="Pfam" id="PF00668">
    <property type="entry name" value="Condensation"/>
    <property type="match status" value="1"/>
</dbReference>
<dbReference type="InterPro" id="IPR020845">
    <property type="entry name" value="AMP-binding_CS"/>
</dbReference>
<dbReference type="Gene3D" id="3.30.300.30">
    <property type="match status" value="1"/>
</dbReference>
<dbReference type="Pfam" id="PF00501">
    <property type="entry name" value="AMP-binding"/>
    <property type="match status" value="1"/>
</dbReference>
<dbReference type="RefSeq" id="WP_239075571.1">
    <property type="nucleotide sequence ID" value="NZ_BAAAQJ010000005.1"/>
</dbReference>
<dbReference type="InterPro" id="IPR045851">
    <property type="entry name" value="AMP-bd_C_sf"/>
</dbReference>
<gene>
    <name evidence="5" type="ORF">Pfl04_33810</name>
</gene>
<dbReference type="InterPro" id="IPR036736">
    <property type="entry name" value="ACP-like_sf"/>
</dbReference>
<dbReference type="InterPro" id="IPR009081">
    <property type="entry name" value="PP-bd_ACP"/>
</dbReference>
<dbReference type="Proteomes" id="UP000653674">
    <property type="component" value="Unassembled WGS sequence"/>
</dbReference>
<organism evidence="5 6">
    <name type="scientific">Planosporangium flavigriseum</name>
    <dbReference type="NCBI Taxonomy" id="373681"/>
    <lineage>
        <taxon>Bacteria</taxon>
        <taxon>Bacillati</taxon>
        <taxon>Actinomycetota</taxon>
        <taxon>Actinomycetes</taxon>
        <taxon>Micromonosporales</taxon>
        <taxon>Micromonosporaceae</taxon>
        <taxon>Planosporangium</taxon>
    </lineage>
</organism>
<dbReference type="EMBL" id="BONU01000024">
    <property type="protein sequence ID" value="GIG74977.1"/>
    <property type="molecule type" value="Genomic_DNA"/>
</dbReference>
<accession>A0A8J3LNJ5</accession>
<dbReference type="NCBIfam" id="TIGR01733">
    <property type="entry name" value="AA-adenyl-dom"/>
    <property type="match status" value="1"/>
</dbReference>
<dbReference type="GO" id="GO:0043041">
    <property type="term" value="P:amino acid activation for nonribosomal peptide biosynthetic process"/>
    <property type="evidence" value="ECO:0007669"/>
    <property type="project" value="TreeGrafter"/>
</dbReference>
<dbReference type="InterPro" id="IPR042099">
    <property type="entry name" value="ANL_N_sf"/>
</dbReference>
<evidence type="ECO:0000259" key="4">
    <source>
        <dbReference type="PROSITE" id="PS50075"/>
    </source>
</evidence>
<dbReference type="PANTHER" id="PTHR45527:SF1">
    <property type="entry name" value="FATTY ACID SYNTHASE"/>
    <property type="match status" value="1"/>
</dbReference>
<dbReference type="FunFam" id="3.40.50.980:FF:000001">
    <property type="entry name" value="Non-ribosomal peptide synthetase"/>
    <property type="match status" value="1"/>
</dbReference>
<dbReference type="SUPFAM" id="SSF52777">
    <property type="entry name" value="CoA-dependent acyltransferases"/>
    <property type="match status" value="2"/>
</dbReference>
<dbReference type="PROSITE" id="PS50075">
    <property type="entry name" value="CARRIER"/>
    <property type="match status" value="1"/>
</dbReference>
<dbReference type="SUPFAM" id="SSF56801">
    <property type="entry name" value="Acetyl-CoA synthetase-like"/>
    <property type="match status" value="1"/>
</dbReference>
<keyword evidence="6" id="KW-1185">Reference proteome</keyword>
<dbReference type="InterPro" id="IPR006162">
    <property type="entry name" value="Ppantetheine_attach_site"/>
</dbReference>
<dbReference type="PANTHER" id="PTHR45527">
    <property type="entry name" value="NONRIBOSOMAL PEPTIDE SYNTHETASE"/>
    <property type="match status" value="1"/>
</dbReference>
<dbReference type="GO" id="GO:0044550">
    <property type="term" value="P:secondary metabolite biosynthetic process"/>
    <property type="evidence" value="ECO:0007669"/>
    <property type="project" value="TreeGrafter"/>
</dbReference>
<dbReference type="GO" id="GO:0003824">
    <property type="term" value="F:catalytic activity"/>
    <property type="evidence" value="ECO:0007669"/>
    <property type="project" value="InterPro"/>
</dbReference>
<evidence type="ECO:0000256" key="2">
    <source>
        <dbReference type="ARBA" id="ARBA00022450"/>
    </source>
</evidence>
<dbReference type="Gene3D" id="3.40.50.12780">
    <property type="entry name" value="N-terminal domain of ligase-like"/>
    <property type="match status" value="1"/>
</dbReference>
<dbReference type="InterPro" id="IPR025110">
    <property type="entry name" value="AMP-bd_C"/>
</dbReference>
<reference evidence="5" key="1">
    <citation type="submission" date="2021-01" db="EMBL/GenBank/DDBJ databases">
        <title>Whole genome shotgun sequence of Planosporangium flavigriseum NBRC 105377.</title>
        <authorList>
            <person name="Komaki H."/>
            <person name="Tamura T."/>
        </authorList>
    </citation>
    <scope>NUCLEOTIDE SEQUENCE</scope>
    <source>
        <strain evidence="5">NBRC 105377</strain>
    </source>
</reference>
<dbReference type="PROSITE" id="PS00012">
    <property type="entry name" value="PHOSPHOPANTETHEINE"/>
    <property type="match status" value="1"/>
</dbReference>
<evidence type="ECO:0000313" key="6">
    <source>
        <dbReference type="Proteomes" id="UP000653674"/>
    </source>
</evidence>
<comment type="caution">
    <text evidence="5">The sequence shown here is derived from an EMBL/GenBank/DDBJ whole genome shotgun (WGS) entry which is preliminary data.</text>
</comment>
<dbReference type="AlphaFoldDB" id="A0A8J3LNJ5"/>
<name>A0A8J3LNJ5_9ACTN</name>
<dbReference type="PROSITE" id="PS00455">
    <property type="entry name" value="AMP_BINDING"/>
    <property type="match status" value="1"/>
</dbReference>
<evidence type="ECO:0000313" key="5">
    <source>
        <dbReference type="EMBL" id="GIG74977.1"/>
    </source>
</evidence>
<evidence type="ECO:0000256" key="1">
    <source>
        <dbReference type="ARBA" id="ARBA00001957"/>
    </source>
</evidence>
<dbReference type="InterPro" id="IPR001242">
    <property type="entry name" value="Condensation_dom"/>
</dbReference>
<feature type="domain" description="Carrier" evidence="4">
    <location>
        <begin position="515"/>
        <end position="589"/>
    </location>
</feature>
<dbReference type="GO" id="GO:0031177">
    <property type="term" value="F:phosphopantetheine binding"/>
    <property type="evidence" value="ECO:0007669"/>
    <property type="project" value="TreeGrafter"/>
</dbReference>
<dbReference type="GO" id="GO:0005737">
    <property type="term" value="C:cytoplasm"/>
    <property type="evidence" value="ECO:0007669"/>
    <property type="project" value="TreeGrafter"/>
</dbReference>
<dbReference type="Pfam" id="PF13193">
    <property type="entry name" value="AMP-binding_C"/>
    <property type="match status" value="1"/>
</dbReference>
<sequence>MSDAAIRQSSDGLRSVVDLVHFQVRHDPDRPAVRARAESVSYGQLWRRSGVIATQLRDHGVRHGDVVGLCPLRSPDLVVGILGILRAGCAYLPLDAGYPQQRLEYMLSQARASVLVGHRESAEVLAGERTLIPLDEAHDGPSAVDDSPIAAGDIAYVMFTSGSTGVPKGVMQTHGALTNLIQWQLRDSVVGAGEVTAQFAPISFDVSFQEIFATLAAGGVLLCLTDEERRDPVLLWKLLARERVARLYLPFVMLQTFALFADKLAADAPPLREVITAGEQLRCDDRIKRLFAGLPGCRLVNQYGPTETHVCTRYLLPAIPDHWPLLPPIGTPIDGVRVHVLNVGDDPVRDGEPGELHVAGIAVAHGYIGQPELTGKRFRPEPGGAAVMYATGDVVQWRDGQLHYLGRNDDQVKINGIRVEPAEIERALLAFPDVREAAVVARADAGGGIRLVGFVTSHLDTDRIAMIRRRLAEYLPAHLVPHRILPLPMMPTTPSGKLDRAALLDLASQVRRPAPGTDLDAADLAAIWHAELELPDEHVEDLRAAGVDSLAAARISARISRELGVLVATDQLLAATSLEHLAEIVASSPLVPRRTASEPTGPRPVTVMQRQIFIDERLAEDGPSHWVLTELDITGPFDPTGAELAIRALTRRHAALHTRYNFTGRNITQEYVADAPPVVTYADAIDLPALRGRRLADRYEFGEVATPVVDIVRLGDQHHRMLFRLHHASCDGWSIALLFEEFAALYRGDTLPYAIQPWELPTADRDVDSDLSYWVERLTPSADRPPAGWGRERDPTPALRRTPVVLDAVEVNAVRKRATDARGTPFAVLLAAWAALFCSDDAEVCVAVPMSTRVTAEEASCVGLFLNTVLLPLATCAESLTVLADRTQQDVTAALRHRAAPLPDVLRRLHVDRNGRHHPLAQMMFTLQPPGPRRWQLPHGARAELVLDVGIPEVTRFDLVLNLDDRGDQIVGWVDYDAGSVNASQVAALVARWRLTLRS</sequence>
<evidence type="ECO:0000256" key="3">
    <source>
        <dbReference type="ARBA" id="ARBA00022553"/>
    </source>
</evidence>
<proteinExistence type="predicted"/>
<keyword evidence="3" id="KW-0597">Phosphoprotein</keyword>
<dbReference type="InterPro" id="IPR000873">
    <property type="entry name" value="AMP-dep_synth/lig_dom"/>
</dbReference>
<dbReference type="InterPro" id="IPR010071">
    <property type="entry name" value="AA_adenyl_dom"/>
</dbReference>
<dbReference type="SUPFAM" id="SSF47336">
    <property type="entry name" value="ACP-like"/>
    <property type="match status" value="1"/>
</dbReference>
<protein>
    <recommendedName>
        <fullName evidence="4">Carrier domain-containing protein</fullName>
    </recommendedName>
</protein>
<keyword evidence="2" id="KW-0596">Phosphopantetheine</keyword>
<comment type="cofactor">
    <cofactor evidence="1">
        <name>pantetheine 4'-phosphate</name>
        <dbReference type="ChEBI" id="CHEBI:47942"/>
    </cofactor>
</comment>
<dbReference type="Gene3D" id="1.10.1200.10">
    <property type="entry name" value="ACP-like"/>
    <property type="match status" value="1"/>
</dbReference>